<sequence>MRENYLRGPRCATFQFSRSALHARLFALRPCALNFASTRLSLCHDMDVSVLCLRPSDDCPALHPLDWQSRVPPLISAILESLQHPYVAESRQVPSGIMTLHNTEPDPSATPVTLGKEPLSCLSCRARKLKCNRTKPACSRCSRLFEDCAYPESRKRPIRKRRTVKELEARLGTFAHQVLSNEAKLPANRRYEVEVERYMNKGDKRIDGQAHQGDRASTLGFNDNTSEADQKPLDSPSILSALSGVNAEPGRHEYFSSSTQAISPDITEPFPPYEIIDHLNITFFSTYYPSMPIIHPRRYTQAFSSEPSAKPPMWLQYAIWATAAIGHGKYDQYHESFYRRARQCLEVDEMKDCCEQFVTIQHVQAWTLIALYETKTMIFTRSIMSAARSVRLCQLMGLDRIDGDLHDLPYSLSPPLTWTELEERRRAFWGAFSIDTYARISTGCPSLIDIDDVAVRLPASENAFLLEQKEEAPFLHEGIKGAEYSGFAGTVIACQTFKSILHHIHRAEPSERADDIINDPFWVRHRELDDVLSNIFMFLPNHLGMPLNTNDPAVACTHLDLRASILCLHHAAVEKCEKHGLPDSIKQASIARLQTTAQEVVNIVRLVSHAVSLFKNPLCALALYLATRVYVYMAKQNLKSGLASSDLSNLAFIISAMEAMSRTHEMTRAFLQQACADIEHSGLHLHIQVECLKECLDAFNLSGAPIPMIARSSAAQHTEARPLVPAYRRKRSTCMAPGNGSACYLEDGAGGSKGTYLSTSLPSHSNISTPDQTDSTIYTHGRMSAIPEPEKIRCHNTRAPVSCRPDVNTGTNALAKATWQPSDKSPSTHLQEGMSAPISQCTGAGCLLAPNLAETMGRNHVPVSEADLLEILDWNVD</sequence>
<reference evidence="1" key="1">
    <citation type="submission" date="2021-11" db="EMBL/GenBank/DDBJ databases">
        <title>Fusarium solani-melongenae Genome sequencing and assembly.</title>
        <authorList>
            <person name="Xie S."/>
            <person name="Huang L."/>
            <person name="Zhang X."/>
        </authorList>
    </citation>
    <scope>NUCLEOTIDE SEQUENCE</scope>
    <source>
        <strain evidence="1">CRI 24-3</strain>
    </source>
</reference>
<accession>A0ACD3YNW7</accession>
<proteinExistence type="predicted"/>
<evidence type="ECO:0000313" key="2">
    <source>
        <dbReference type="Proteomes" id="UP000830768"/>
    </source>
</evidence>
<gene>
    <name evidence="1" type="ORF">LCI18_001515</name>
</gene>
<organism evidence="1 2">
    <name type="scientific">Fusarium solani subsp. cucurbitae</name>
    <name type="common">Neocosmosporum cucurbitae</name>
    <dbReference type="NCBI Taxonomy" id="2747967"/>
    <lineage>
        <taxon>Eukaryota</taxon>
        <taxon>Fungi</taxon>
        <taxon>Dikarya</taxon>
        <taxon>Ascomycota</taxon>
        <taxon>Pezizomycotina</taxon>
        <taxon>Sordariomycetes</taxon>
        <taxon>Hypocreomycetidae</taxon>
        <taxon>Hypocreales</taxon>
        <taxon>Nectriaceae</taxon>
        <taxon>Fusarium</taxon>
        <taxon>Fusarium solani species complex</taxon>
    </lineage>
</organism>
<dbReference type="EMBL" id="CP090030">
    <property type="protein sequence ID" value="UPK90580.1"/>
    <property type="molecule type" value="Genomic_DNA"/>
</dbReference>
<name>A0ACD3YNW7_FUSSC</name>
<protein>
    <submittedName>
        <fullName evidence="1">Uncharacterized protein</fullName>
    </submittedName>
</protein>
<keyword evidence="2" id="KW-1185">Reference proteome</keyword>
<evidence type="ECO:0000313" key="1">
    <source>
        <dbReference type="EMBL" id="UPK90580.1"/>
    </source>
</evidence>
<dbReference type="Proteomes" id="UP000830768">
    <property type="component" value="Chromosome 1"/>
</dbReference>